<evidence type="ECO:0000256" key="3">
    <source>
        <dbReference type="PIRSR" id="PIRSR001434-2"/>
    </source>
</evidence>
<dbReference type="AlphaFoldDB" id="A0A2A2G9M8"/>
<keyword evidence="2 3" id="KW-0663">Pyridoxal phosphate</keyword>
<dbReference type="PANTHER" id="PTHR11808">
    <property type="entry name" value="TRANS-SULFURATION ENZYME FAMILY MEMBER"/>
    <property type="match status" value="1"/>
</dbReference>
<reference evidence="6 7" key="1">
    <citation type="submission" date="2017-08" db="EMBL/GenBank/DDBJ databases">
        <title>Aliifodinibius alkalisoli sp. nov., isolated from saline alkaline soil.</title>
        <authorList>
            <person name="Liu D."/>
            <person name="Zhang G."/>
        </authorList>
    </citation>
    <scope>NUCLEOTIDE SEQUENCE [LARGE SCALE GENOMIC DNA]</scope>
    <source>
        <strain evidence="6 7">WN023</strain>
    </source>
</reference>
<dbReference type="PROSITE" id="PS00868">
    <property type="entry name" value="CYS_MET_METAB_PP"/>
    <property type="match status" value="1"/>
</dbReference>
<comment type="cofactor">
    <cofactor evidence="1 4">
        <name>pyridoxal 5'-phosphate</name>
        <dbReference type="ChEBI" id="CHEBI:597326"/>
    </cofactor>
</comment>
<dbReference type="PANTHER" id="PTHR11808:SF80">
    <property type="entry name" value="CYSTATHIONINE GAMMA-LYASE"/>
    <property type="match status" value="1"/>
</dbReference>
<dbReference type="InterPro" id="IPR015424">
    <property type="entry name" value="PyrdxlP-dep_Trfase"/>
</dbReference>
<dbReference type="Pfam" id="PF01053">
    <property type="entry name" value="Cys_Met_Meta_PP"/>
    <property type="match status" value="1"/>
</dbReference>
<protein>
    <submittedName>
        <fullName evidence="6">Methionine gamma-lyase</fullName>
        <ecNumber evidence="6">4.4.1.11</ecNumber>
    </submittedName>
</protein>
<dbReference type="RefSeq" id="WP_095606750.1">
    <property type="nucleotide sequence ID" value="NZ_NSKE01000007.1"/>
</dbReference>
<evidence type="ECO:0000256" key="2">
    <source>
        <dbReference type="ARBA" id="ARBA00022898"/>
    </source>
</evidence>
<dbReference type="Proteomes" id="UP000218831">
    <property type="component" value="Unassembled WGS sequence"/>
</dbReference>
<organism evidence="6 7">
    <name type="scientific">Fodinibius salipaludis</name>
    <dbReference type="NCBI Taxonomy" id="2032627"/>
    <lineage>
        <taxon>Bacteria</taxon>
        <taxon>Pseudomonadati</taxon>
        <taxon>Balneolota</taxon>
        <taxon>Balneolia</taxon>
        <taxon>Balneolales</taxon>
        <taxon>Balneolaceae</taxon>
        <taxon>Fodinibius</taxon>
    </lineage>
</organism>
<dbReference type="Gene3D" id="3.40.640.10">
    <property type="entry name" value="Type I PLP-dependent aspartate aminotransferase-like (Major domain)"/>
    <property type="match status" value="1"/>
</dbReference>
<dbReference type="GO" id="GO:0030170">
    <property type="term" value="F:pyridoxal phosphate binding"/>
    <property type="evidence" value="ECO:0007669"/>
    <property type="project" value="InterPro"/>
</dbReference>
<evidence type="ECO:0000256" key="5">
    <source>
        <dbReference type="SAM" id="MobiDB-lite"/>
    </source>
</evidence>
<dbReference type="InterPro" id="IPR015422">
    <property type="entry name" value="PyrdxlP-dep_Trfase_small"/>
</dbReference>
<dbReference type="InterPro" id="IPR015421">
    <property type="entry name" value="PyrdxlP-dep_Trfase_major"/>
</dbReference>
<dbReference type="FunFam" id="3.40.640.10:FF:000046">
    <property type="entry name" value="Cystathionine gamma-lyase"/>
    <property type="match status" value="1"/>
</dbReference>
<evidence type="ECO:0000256" key="1">
    <source>
        <dbReference type="ARBA" id="ARBA00001933"/>
    </source>
</evidence>
<comment type="similarity">
    <text evidence="4">Belongs to the trans-sulfuration enzymes family.</text>
</comment>
<accession>A0A2A2G9M8</accession>
<gene>
    <name evidence="6" type="ORF">CK503_10405</name>
</gene>
<evidence type="ECO:0000313" key="7">
    <source>
        <dbReference type="Proteomes" id="UP000218831"/>
    </source>
</evidence>
<evidence type="ECO:0000256" key="4">
    <source>
        <dbReference type="RuleBase" id="RU362118"/>
    </source>
</evidence>
<name>A0A2A2G9M8_9BACT</name>
<dbReference type="OrthoDB" id="9773476at2"/>
<dbReference type="EC" id="4.4.1.11" evidence="6"/>
<dbReference type="GO" id="GO:0005737">
    <property type="term" value="C:cytoplasm"/>
    <property type="evidence" value="ECO:0007669"/>
    <property type="project" value="TreeGrafter"/>
</dbReference>
<keyword evidence="6" id="KW-0456">Lyase</keyword>
<proteinExistence type="inferred from homology"/>
<dbReference type="CDD" id="cd00614">
    <property type="entry name" value="CGS_like"/>
    <property type="match status" value="1"/>
</dbReference>
<dbReference type="InterPro" id="IPR000277">
    <property type="entry name" value="Cys/Met-Metab_PyrdxlP-dep_enz"/>
</dbReference>
<feature type="compositionally biased region" description="Basic and acidic residues" evidence="5">
    <location>
        <begin position="1"/>
        <end position="20"/>
    </location>
</feature>
<dbReference type="FunFam" id="3.90.1150.10:FF:000033">
    <property type="entry name" value="Cystathionine gamma-synthase"/>
    <property type="match status" value="1"/>
</dbReference>
<dbReference type="SUPFAM" id="SSF53383">
    <property type="entry name" value="PLP-dependent transferases"/>
    <property type="match status" value="1"/>
</dbReference>
<comment type="caution">
    <text evidence="6">The sequence shown here is derived from an EMBL/GenBank/DDBJ whole genome shotgun (WGS) entry which is preliminary data.</text>
</comment>
<dbReference type="GO" id="GO:0018826">
    <property type="term" value="F:methionine gamma-lyase activity"/>
    <property type="evidence" value="ECO:0007669"/>
    <property type="project" value="UniProtKB-EC"/>
</dbReference>
<dbReference type="GO" id="GO:0019346">
    <property type="term" value="P:transsulfuration"/>
    <property type="evidence" value="ECO:0007669"/>
    <property type="project" value="InterPro"/>
</dbReference>
<dbReference type="Gene3D" id="3.90.1150.10">
    <property type="entry name" value="Aspartate Aminotransferase, domain 1"/>
    <property type="match status" value="1"/>
</dbReference>
<dbReference type="InterPro" id="IPR054542">
    <property type="entry name" value="Cys_met_metab_PP"/>
</dbReference>
<dbReference type="PIRSF" id="PIRSF001434">
    <property type="entry name" value="CGS"/>
    <property type="match status" value="1"/>
</dbReference>
<feature type="region of interest" description="Disordered" evidence="5">
    <location>
        <begin position="1"/>
        <end position="21"/>
    </location>
</feature>
<feature type="modified residue" description="N6-(pyridoxal phosphate)lysine" evidence="3">
    <location>
        <position position="219"/>
    </location>
</feature>
<sequence>MDKSKFSLESETVHADHPKNDPFGSHVMPIYQTSTFQFNSVEDGRKFFAQEEGGATHSYSRLGNPTVDRLEAILARLEGSGLPDSDDISALAFSSGMAAISTTLIAMAKEGAVVSQPALYGCTGQFLKEEAPELGIKTHFLDLNDLDVLDKVLMENPEVKVIYAETIANPTMEVANISAIADLAEAYDITFIVDNTFGTPYHVRPMEHGADIVVHSATKYLNGHGTLIGGAVIGRNSLFEEFNLATFRKNLGGVMSPFEAWLLLNGLKTFNLRMERHAENTIKVAEYLEQHGAVSKVFYPGLESHSDYELASDIFDSGYGGVLSFELKGGFEAGVELMENVVLCTLAVSLGTADTLIQHPASMTHSVMDEDLRLQAGITDGLVRLAVGIENIDDIIADLKQALPEVEPATV</sequence>
<dbReference type="EMBL" id="NSKE01000007">
    <property type="protein sequence ID" value="PAU93559.1"/>
    <property type="molecule type" value="Genomic_DNA"/>
</dbReference>
<keyword evidence="7" id="KW-1185">Reference proteome</keyword>
<evidence type="ECO:0000313" key="6">
    <source>
        <dbReference type="EMBL" id="PAU93559.1"/>
    </source>
</evidence>
<dbReference type="GO" id="GO:0009086">
    <property type="term" value="P:methionine biosynthetic process"/>
    <property type="evidence" value="ECO:0007669"/>
    <property type="project" value="UniProtKB-ARBA"/>
</dbReference>